<evidence type="ECO:0000313" key="2">
    <source>
        <dbReference type="Proteomes" id="UP000828941"/>
    </source>
</evidence>
<name>A0ACB9L6V9_BAUVA</name>
<dbReference type="Proteomes" id="UP000828941">
    <property type="component" value="Chromosome 12"/>
</dbReference>
<organism evidence="1 2">
    <name type="scientific">Bauhinia variegata</name>
    <name type="common">Purple orchid tree</name>
    <name type="synonym">Phanera variegata</name>
    <dbReference type="NCBI Taxonomy" id="167791"/>
    <lineage>
        <taxon>Eukaryota</taxon>
        <taxon>Viridiplantae</taxon>
        <taxon>Streptophyta</taxon>
        <taxon>Embryophyta</taxon>
        <taxon>Tracheophyta</taxon>
        <taxon>Spermatophyta</taxon>
        <taxon>Magnoliopsida</taxon>
        <taxon>eudicotyledons</taxon>
        <taxon>Gunneridae</taxon>
        <taxon>Pentapetalae</taxon>
        <taxon>rosids</taxon>
        <taxon>fabids</taxon>
        <taxon>Fabales</taxon>
        <taxon>Fabaceae</taxon>
        <taxon>Cercidoideae</taxon>
        <taxon>Cercideae</taxon>
        <taxon>Bauhiniinae</taxon>
        <taxon>Bauhinia</taxon>
    </lineage>
</organism>
<accession>A0ACB9L6V9</accession>
<keyword evidence="2" id="KW-1185">Reference proteome</keyword>
<reference evidence="1 2" key="1">
    <citation type="journal article" date="2022" name="DNA Res.">
        <title>Chromosomal-level genome assembly of the orchid tree Bauhinia variegata (Leguminosae; Cercidoideae) supports the allotetraploid origin hypothesis of Bauhinia.</title>
        <authorList>
            <person name="Zhong Y."/>
            <person name="Chen Y."/>
            <person name="Zheng D."/>
            <person name="Pang J."/>
            <person name="Liu Y."/>
            <person name="Luo S."/>
            <person name="Meng S."/>
            <person name="Qian L."/>
            <person name="Wei D."/>
            <person name="Dai S."/>
            <person name="Zhou R."/>
        </authorList>
    </citation>
    <scope>NUCLEOTIDE SEQUENCE [LARGE SCALE GENOMIC DNA]</scope>
    <source>
        <strain evidence="1">BV-YZ2020</strain>
    </source>
</reference>
<gene>
    <name evidence="1" type="ORF">L6164_028835</name>
</gene>
<evidence type="ECO:0000313" key="1">
    <source>
        <dbReference type="EMBL" id="KAI4305470.1"/>
    </source>
</evidence>
<dbReference type="EMBL" id="CM039437">
    <property type="protein sequence ID" value="KAI4305470.1"/>
    <property type="molecule type" value="Genomic_DNA"/>
</dbReference>
<sequence length="285" mass="32192">MAATSVAFNGIVVEVLTNDNYENWSVLVKNYLMGQGLWDVVSSFSVKSDDEWWKRKNARALHIIQLSCGSNALSQIKKCVTAKDAWNRLSHSFSSYMEGNRDIELGIFDDVVRQDDNIKQLREHVKADNWDGAKSFIDKDPRVVFSVCSSGRTILHTAVIAGHEEIVEKLIDLLTEKEKLLKMKENYGDTALALAAKLTDNPRMAKCMVKECKDLLTMKSRDDAIPVLLASDKGHKKMTRYLYNETPWDDLSEDEADDYGALLLTRCIRAEIFGNDSLASCILFI</sequence>
<proteinExistence type="predicted"/>
<comment type="caution">
    <text evidence="1">The sequence shown here is derived from an EMBL/GenBank/DDBJ whole genome shotgun (WGS) entry which is preliminary data.</text>
</comment>
<protein>
    <submittedName>
        <fullName evidence="1">Uncharacterized protein</fullName>
    </submittedName>
</protein>